<sequence>MKSERAFLEEELGAFELLCQGPGGAWQAARDSLRLCFPKANCDESRLPSKIDPKKCRTLQVEATRQVAKCFRPSLSSPPCLLL</sequence>
<reference evidence="1 2" key="1">
    <citation type="submission" date="2014-05" db="EMBL/GenBank/DDBJ databases">
        <authorList>
            <person name="Sibley D."/>
            <person name="Venepally P."/>
            <person name="Karamycheva S."/>
            <person name="Hadjithomas M."/>
            <person name="Khan A."/>
            <person name="Brunk B."/>
            <person name="Roos D."/>
            <person name="Caler E."/>
            <person name="Lorenzi H."/>
        </authorList>
    </citation>
    <scope>NUCLEOTIDE SEQUENCE [LARGE SCALE GENOMIC DNA]</scope>
    <source>
        <strain evidence="1 2">RUB</strain>
    </source>
</reference>
<proteinExistence type="predicted"/>
<evidence type="ECO:0000313" key="1">
    <source>
        <dbReference type="EMBL" id="KFG65498.1"/>
    </source>
</evidence>
<dbReference type="Proteomes" id="UP000028834">
    <property type="component" value="Unassembled WGS sequence"/>
</dbReference>
<evidence type="ECO:0000313" key="2">
    <source>
        <dbReference type="Proteomes" id="UP000028834"/>
    </source>
</evidence>
<dbReference type="EMBL" id="AFYV02000280">
    <property type="protein sequence ID" value="KFG65498.1"/>
    <property type="molecule type" value="Genomic_DNA"/>
</dbReference>
<organism evidence="1 2">
    <name type="scientific">Toxoplasma gondii RUB</name>
    <dbReference type="NCBI Taxonomy" id="935652"/>
    <lineage>
        <taxon>Eukaryota</taxon>
        <taxon>Sar</taxon>
        <taxon>Alveolata</taxon>
        <taxon>Apicomplexa</taxon>
        <taxon>Conoidasida</taxon>
        <taxon>Coccidia</taxon>
        <taxon>Eucoccidiorida</taxon>
        <taxon>Eimeriorina</taxon>
        <taxon>Sarcocystidae</taxon>
        <taxon>Toxoplasma</taxon>
    </lineage>
</organism>
<protein>
    <submittedName>
        <fullName evidence="1">Uncharacterized protein</fullName>
    </submittedName>
</protein>
<accession>A0A086M9D0</accession>
<comment type="caution">
    <text evidence="1">The sequence shown here is derived from an EMBL/GenBank/DDBJ whole genome shotgun (WGS) entry which is preliminary data.</text>
</comment>
<dbReference type="VEuPathDB" id="ToxoDB:TGRUB_262655"/>
<name>A0A086M9D0_TOXGO</name>
<dbReference type="AlphaFoldDB" id="A0A086M9D0"/>
<gene>
    <name evidence="1" type="ORF">TGRUB_262655</name>
</gene>